<dbReference type="Proteomes" id="UP001482620">
    <property type="component" value="Unassembled WGS sequence"/>
</dbReference>
<sequence>MRLRHFFGDPSSLSVFSPLGDNDAFSLGKSDGGFKTWAKKGLEKIGNLYNEQNVLKNISSNHFFQIFTAEKFYKNTTSSVIYSYTFNRGKIDGYGLHGKR</sequence>
<accession>A0ABV0UUI1</accession>
<proteinExistence type="predicted"/>
<keyword evidence="2" id="KW-1185">Reference proteome</keyword>
<protein>
    <submittedName>
        <fullName evidence="1">Uncharacterized protein</fullName>
    </submittedName>
</protein>
<evidence type="ECO:0000313" key="1">
    <source>
        <dbReference type="EMBL" id="MEQ2247798.1"/>
    </source>
</evidence>
<comment type="caution">
    <text evidence="1">The sequence shown here is derived from an EMBL/GenBank/DDBJ whole genome shotgun (WGS) entry which is preliminary data.</text>
</comment>
<reference evidence="1 2" key="1">
    <citation type="submission" date="2021-06" db="EMBL/GenBank/DDBJ databases">
        <authorList>
            <person name="Palmer J.M."/>
        </authorList>
    </citation>
    <scope>NUCLEOTIDE SEQUENCE [LARGE SCALE GENOMIC DNA]</scope>
    <source>
        <strain evidence="2">if_2019</strain>
        <tissue evidence="1">Muscle</tissue>
    </source>
</reference>
<organism evidence="1 2">
    <name type="scientific">Ilyodon furcidens</name>
    <name type="common">goldbreast splitfin</name>
    <dbReference type="NCBI Taxonomy" id="33524"/>
    <lineage>
        <taxon>Eukaryota</taxon>
        <taxon>Metazoa</taxon>
        <taxon>Chordata</taxon>
        <taxon>Craniata</taxon>
        <taxon>Vertebrata</taxon>
        <taxon>Euteleostomi</taxon>
        <taxon>Actinopterygii</taxon>
        <taxon>Neopterygii</taxon>
        <taxon>Teleostei</taxon>
        <taxon>Neoteleostei</taxon>
        <taxon>Acanthomorphata</taxon>
        <taxon>Ovalentaria</taxon>
        <taxon>Atherinomorphae</taxon>
        <taxon>Cyprinodontiformes</taxon>
        <taxon>Goodeidae</taxon>
        <taxon>Ilyodon</taxon>
    </lineage>
</organism>
<name>A0ABV0UUI1_9TELE</name>
<dbReference type="EMBL" id="JAHRIQ010082112">
    <property type="protein sequence ID" value="MEQ2247798.1"/>
    <property type="molecule type" value="Genomic_DNA"/>
</dbReference>
<gene>
    <name evidence="1" type="ORF">ILYODFUR_012763</name>
</gene>
<evidence type="ECO:0000313" key="2">
    <source>
        <dbReference type="Proteomes" id="UP001482620"/>
    </source>
</evidence>